<keyword evidence="10" id="KW-0521">NADP</keyword>
<dbReference type="OrthoDB" id="38045at2759"/>
<dbReference type="GO" id="GO:0051786">
    <property type="term" value="F:all-trans-retinol 13,14-reductase activity"/>
    <property type="evidence" value="ECO:0007669"/>
    <property type="project" value="UniProtKB-EC"/>
</dbReference>
<comment type="cofactor">
    <cofactor evidence="3">
        <name>FAD</name>
        <dbReference type="ChEBI" id="CHEBI:57692"/>
    </cofactor>
</comment>
<dbReference type="GO" id="GO:0005789">
    <property type="term" value="C:endoplasmic reticulum membrane"/>
    <property type="evidence" value="ECO:0007669"/>
    <property type="project" value="UniProtKB-SubCell"/>
</dbReference>
<evidence type="ECO:0000256" key="10">
    <source>
        <dbReference type="ARBA" id="ARBA00022857"/>
    </source>
</evidence>
<keyword evidence="9" id="KW-0274">FAD</keyword>
<organism evidence="19 20">
    <name type="scientific">Columbina picui</name>
    <name type="common">Picui ground-dove</name>
    <dbReference type="NCBI Taxonomy" id="115618"/>
    <lineage>
        <taxon>Eukaryota</taxon>
        <taxon>Metazoa</taxon>
        <taxon>Chordata</taxon>
        <taxon>Craniata</taxon>
        <taxon>Vertebrata</taxon>
        <taxon>Euteleostomi</taxon>
        <taxon>Archelosauria</taxon>
        <taxon>Archosauria</taxon>
        <taxon>Dinosauria</taxon>
        <taxon>Saurischia</taxon>
        <taxon>Theropoda</taxon>
        <taxon>Coelurosauria</taxon>
        <taxon>Aves</taxon>
        <taxon>Neognathae</taxon>
        <taxon>Neoaves</taxon>
        <taxon>Columbimorphae</taxon>
        <taxon>Columbiformes</taxon>
        <taxon>Columbidae</taxon>
        <taxon>Columbina</taxon>
    </lineage>
</organism>
<gene>
    <name evidence="19" type="primary">Retsat_1</name>
    <name evidence="19" type="ORF">COLPIC_R02635</name>
</gene>
<dbReference type="PANTHER" id="PTHR46091">
    <property type="entry name" value="BLR7054 PROTEIN"/>
    <property type="match status" value="1"/>
</dbReference>
<keyword evidence="6" id="KW-0285">Flavoprotein</keyword>
<evidence type="ECO:0000256" key="9">
    <source>
        <dbReference type="ARBA" id="ARBA00022827"/>
    </source>
</evidence>
<keyword evidence="13" id="KW-0443">Lipid metabolism</keyword>
<evidence type="ECO:0000256" key="7">
    <source>
        <dbReference type="ARBA" id="ARBA00022729"/>
    </source>
</evidence>
<dbReference type="InterPro" id="IPR052206">
    <property type="entry name" value="Retinol_saturase"/>
</dbReference>
<evidence type="ECO:0000313" key="20">
    <source>
        <dbReference type="Proteomes" id="UP000530263"/>
    </source>
</evidence>
<evidence type="ECO:0000256" key="17">
    <source>
        <dbReference type="ARBA" id="ARBA00048815"/>
    </source>
</evidence>
<feature type="non-terminal residue" evidence="19">
    <location>
        <position position="368"/>
    </location>
</feature>
<feature type="region of interest" description="Disordered" evidence="18">
    <location>
        <begin position="271"/>
        <end position="295"/>
    </location>
</feature>
<comment type="cofactor">
    <cofactor evidence="1">
        <name>NAD(+)</name>
        <dbReference type="ChEBI" id="CHEBI:57540"/>
    </cofactor>
</comment>
<evidence type="ECO:0000256" key="13">
    <source>
        <dbReference type="ARBA" id="ARBA00023098"/>
    </source>
</evidence>
<evidence type="ECO:0000256" key="3">
    <source>
        <dbReference type="ARBA" id="ARBA00001974"/>
    </source>
</evidence>
<feature type="compositionally biased region" description="Pro residues" evidence="18">
    <location>
        <begin position="285"/>
        <end position="295"/>
    </location>
</feature>
<dbReference type="EC" id="1.3.99.23" evidence="15"/>
<keyword evidence="11" id="KW-0560">Oxidoreductase</keyword>
<evidence type="ECO:0000256" key="2">
    <source>
        <dbReference type="ARBA" id="ARBA00001937"/>
    </source>
</evidence>
<protein>
    <recommendedName>
        <fullName evidence="16">All-trans-retinol 13,14-reductase</fullName>
        <ecNumber evidence="15">1.3.99.23</ecNumber>
    </recommendedName>
</protein>
<evidence type="ECO:0000256" key="14">
    <source>
        <dbReference type="ARBA" id="ARBA00023136"/>
    </source>
</evidence>
<evidence type="ECO:0000256" key="1">
    <source>
        <dbReference type="ARBA" id="ARBA00001911"/>
    </source>
</evidence>
<reference evidence="19 20" key="1">
    <citation type="submission" date="2019-09" db="EMBL/GenBank/DDBJ databases">
        <title>Bird 10,000 Genomes (B10K) Project - Family phase.</title>
        <authorList>
            <person name="Zhang G."/>
        </authorList>
    </citation>
    <scope>NUCLEOTIDE SEQUENCE [LARGE SCALE GENOMIC DNA]</scope>
    <source>
        <strain evidence="19">B10K-DU-021-26</strain>
        <tissue evidence="19">Mixed tissue sample</tissue>
    </source>
</reference>
<evidence type="ECO:0000256" key="5">
    <source>
        <dbReference type="ARBA" id="ARBA00005855"/>
    </source>
</evidence>
<evidence type="ECO:0000313" key="19">
    <source>
        <dbReference type="EMBL" id="NWQ84734.1"/>
    </source>
</evidence>
<feature type="non-terminal residue" evidence="19">
    <location>
        <position position="1"/>
    </location>
</feature>
<comment type="subcellular location">
    <subcellularLocation>
        <location evidence="4">Endoplasmic reticulum membrane</location>
        <topology evidence="4">Peripheral membrane protein</topology>
    </subcellularLocation>
</comment>
<evidence type="ECO:0000256" key="15">
    <source>
        <dbReference type="ARBA" id="ARBA00038979"/>
    </source>
</evidence>
<dbReference type="EMBL" id="VYZG01006986">
    <property type="protein sequence ID" value="NWQ84734.1"/>
    <property type="molecule type" value="Genomic_DNA"/>
</dbReference>
<evidence type="ECO:0000256" key="11">
    <source>
        <dbReference type="ARBA" id="ARBA00023002"/>
    </source>
</evidence>
<keyword evidence="20" id="KW-1185">Reference proteome</keyword>
<evidence type="ECO:0000256" key="12">
    <source>
        <dbReference type="ARBA" id="ARBA00023027"/>
    </source>
</evidence>
<keyword evidence="14" id="KW-0472">Membrane</keyword>
<feature type="compositionally biased region" description="Low complexity" evidence="18">
    <location>
        <begin position="275"/>
        <end position="284"/>
    </location>
</feature>
<comment type="catalytic activity">
    <reaction evidence="17">
        <text>all-trans-13,14-dihydroretinol + A = all-trans-retinol + AH2</text>
        <dbReference type="Rhea" id="RHEA:19193"/>
        <dbReference type="ChEBI" id="CHEBI:13193"/>
        <dbReference type="ChEBI" id="CHEBI:17336"/>
        <dbReference type="ChEBI" id="CHEBI:17499"/>
        <dbReference type="ChEBI" id="CHEBI:52075"/>
        <dbReference type="EC" id="1.3.99.23"/>
    </reaction>
</comment>
<dbReference type="Gene3D" id="3.50.50.60">
    <property type="entry name" value="FAD/NAD(P)-binding domain"/>
    <property type="match status" value="1"/>
</dbReference>
<comment type="similarity">
    <text evidence="5">Belongs to the carotenoid/retinoid oxidoreductase family. CrtISO subfamily.</text>
</comment>
<evidence type="ECO:0000256" key="8">
    <source>
        <dbReference type="ARBA" id="ARBA00022824"/>
    </source>
</evidence>
<evidence type="ECO:0000256" key="18">
    <source>
        <dbReference type="SAM" id="MobiDB-lite"/>
    </source>
</evidence>
<evidence type="ECO:0000256" key="4">
    <source>
        <dbReference type="ARBA" id="ARBA00004406"/>
    </source>
</evidence>
<comment type="caution">
    <text evidence="19">The sequence shown here is derived from an EMBL/GenBank/DDBJ whole genome shotgun (WGS) entry which is preliminary data.</text>
</comment>
<dbReference type="AlphaFoldDB" id="A0A7K4SG05"/>
<proteinExistence type="inferred from homology"/>
<dbReference type="PANTHER" id="PTHR46091:SF1">
    <property type="entry name" value="ALL-TRANS-RETINOL 13,14-REDUCTASE"/>
    <property type="match status" value="1"/>
</dbReference>
<evidence type="ECO:0000256" key="6">
    <source>
        <dbReference type="ARBA" id="ARBA00022630"/>
    </source>
</evidence>
<keyword evidence="7" id="KW-0732">Signal</keyword>
<evidence type="ECO:0000256" key="16">
    <source>
        <dbReference type="ARBA" id="ARBA00041141"/>
    </source>
</evidence>
<dbReference type="SUPFAM" id="SSF51905">
    <property type="entry name" value="FAD/NAD(P)-binding domain"/>
    <property type="match status" value="1"/>
</dbReference>
<accession>A0A7K4SG05</accession>
<name>A0A7K4SG05_COLPI</name>
<dbReference type="InterPro" id="IPR036188">
    <property type="entry name" value="FAD/NAD-bd_sf"/>
</dbReference>
<sequence length="368" mass="40743">RSLRDVVDGLTANPELRAVLCYIFPTYGTLPSKTSFSMHSLLVNHFLQGAWYPKGGSGEIAFHTINVIRKTGGNVLGRAPVQKILLDAQGRACGVSVKKGQDLVNIYAPVIISDAGLRTPENTDFPLHLAGIQSQLRLATHGEGGFTVFVGLNGSREELGLEATNYYLYLGNDLDEIMNRYLSSSREEAAKLLPFMFVTCPSAKDPTWDTRHPGKSTISVLTFAKYEWFEEWKDEQVNKRGDDYEDLKKAFVDVIMQAVFRLYPRIEDRVRKPGVHGTSSSSPGPHLPSPVPSPLPPHQVWCKGVPMVLQDHPGTKLGQSHQAKDMSVAGFMGAMHGAFMCASAVLKRNIYVDLLWLKRRTEATKSTK</sequence>
<keyword evidence="8" id="KW-0256">Endoplasmic reticulum</keyword>
<dbReference type="Proteomes" id="UP000530263">
    <property type="component" value="Unassembled WGS sequence"/>
</dbReference>
<keyword evidence="12" id="KW-0520">NAD</keyword>
<comment type="cofactor">
    <cofactor evidence="2">
        <name>NADP(+)</name>
        <dbReference type="ChEBI" id="CHEBI:58349"/>
    </cofactor>
</comment>